<dbReference type="GO" id="GO:0006457">
    <property type="term" value="P:protein folding"/>
    <property type="evidence" value="ECO:0007669"/>
    <property type="project" value="UniProtKB-UniRule"/>
</dbReference>
<keyword evidence="1 7" id="KW-0732">Signal</keyword>
<dbReference type="InterPro" id="IPR000297">
    <property type="entry name" value="PPIase_PpiC"/>
</dbReference>
<evidence type="ECO:0000259" key="8">
    <source>
        <dbReference type="PROSITE" id="PS50198"/>
    </source>
</evidence>
<feature type="signal peptide" evidence="7">
    <location>
        <begin position="1"/>
        <end position="20"/>
    </location>
</feature>
<dbReference type="InterPro" id="IPR023058">
    <property type="entry name" value="PPIase_PpiC_CS"/>
</dbReference>
<evidence type="ECO:0000256" key="6">
    <source>
        <dbReference type="ARBA" id="ARBA00023235"/>
    </source>
</evidence>
<comment type="function">
    <text evidence="7">Chaperone involved in the correct folding and assembly of outer membrane proteins. Recognizes specific patterns of aromatic residues and the orientation of their side chains, which are found more frequently in integral outer membrane proteins. May act in both early periplasmic and late outer membrane-associated steps of protein maturation.</text>
</comment>
<feature type="domain" description="PpiC" evidence="8">
    <location>
        <begin position="171"/>
        <end position="272"/>
    </location>
</feature>
<dbReference type="GO" id="GO:0003755">
    <property type="term" value="F:peptidyl-prolyl cis-trans isomerase activity"/>
    <property type="evidence" value="ECO:0007669"/>
    <property type="project" value="UniProtKB-UniRule"/>
</dbReference>
<dbReference type="AlphaFoldDB" id="A0A078LLF6"/>
<comment type="catalytic activity">
    <reaction evidence="7">
        <text>[protein]-peptidylproline (omega=180) = [protein]-peptidylproline (omega=0)</text>
        <dbReference type="Rhea" id="RHEA:16237"/>
        <dbReference type="Rhea" id="RHEA-COMP:10747"/>
        <dbReference type="Rhea" id="RHEA-COMP:10748"/>
        <dbReference type="ChEBI" id="CHEBI:83833"/>
        <dbReference type="ChEBI" id="CHEBI:83834"/>
        <dbReference type="EC" id="5.2.1.8"/>
    </reaction>
</comment>
<dbReference type="HAMAP" id="MF_01183">
    <property type="entry name" value="Chaperone_SurA"/>
    <property type="match status" value="1"/>
</dbReference>
<dbReference type="InterPro" id="IPR015391">
    <property type="entry name" value="SurA_N"/>
</dbReference>
<evidence type="ECO:0000256" key="5">
    <source>
        <dbReference type="ARBA" id="ARBA00023186"/>
    </source>
</evidence>
<comment type="subcellular location">
    <subcellularLocation>
        <location evidence="7">Periplasm</location>
    </subcellularLocation>
    <text evidence="7">Is capable of associating with the outer membrane.</text>
</comment>
<proteinExistence type="inferred from homology"/>
<dbReference type="Proteomes" id="UP000270272">
    <property type="component" value="Chromosome"/>
</dbReference>
<dbReference type="GO" id="GO:0042277">
    <property type="term" value="F:peptide binding"/>
    <property type="evidence" value="ECO:0007669"/>
    <property type="project" value="InterPro"/>
</dbReference>
<sequence precursor="true">MKNWKTLLLGIAMIANTSFAAPQVVDKVAAVVNNGVVLESDVDGLMQSVKLNAGQAGQQLPDDATLRHQILERLIMDQIVLQMGQKMGVKISDEQLDQAIANIAKQNNMTLDQMRSRLAYDGLSYSTYRSQIRKEMIISEVRNNEVRRRVTILPQEVDALAQQVGNQNDASTELNLSHILIPLPENPTSDQVSEAEAQARSIVDEARNGSDFGKLAITYSADQQALKGGQMGWGRIQELPGIFAQALSTAKKGDIVGPIRSGVGFHILKVNDLRGQSQSISVTEVHARHILLKPSPIMTDQQARLKLEEIAADIKSGKTTFAAAAKEFSQDPGSANQGGDLGWAAADIFDPAFRDALTRLNKGQMSAPVHSSFGWHLIELLDTRNVDKTDAAQKDRAYRMLMNRKFSEEAATWMQEQRASAYVKILSN</sequence>
<evidence type="ECO:0000256" key="7">
    <source>
        <dbReference type="HAMAP-Rule" id="MF_01183"/>
    </source>
</evidence>
<evidence type="ECO:0000256" key="2">
    <source>
        <dbReference type="ARBA" id="ARBA00022737"/>
    </source>
</evidence>
<dbReference type="GO" id="GO:0050821">
    <property type="term" value="P:protein stabilization"/>
    <property type="evidence" value="ECO:0007669"/>
    <property type="project" value="InterPro"/>
</dbReference>
<evidence type="ECO:0000256" key="4">
    <source>
        <dbReference type="ARBA" id="ARBA00023110"/>
    </source>
</evidence>
<evidence type="ECO:0000256" key="3">
    <source>
        <dbReference type="ARBA" id="ARBA00022764"/>
    </source>
</evidence>
<dbReference type="FunFam" id="1.10.4030.10:FF:000002">
    <property type="entry name" value="Chaperone SurA"/>
    <property type="match status" value="1"/>
</dbReference>
<evidence type="ECO:0000313" key="9">
    <source>
        <dbReference type="EMBL" id="CDZ84964.1"/>
    </source>
</evidence>
<comment type="domain">
    <text evidence="7">The PPIase activity resides only in the second parvulin domain. The N-terminal region and the C-terminal tail are necessary and sufficient for the chaperone activity of SurA. The PPIase activity is dispensable for SurA to function as a chaperone. The N-terminal region and the C-terminal tail are also required for porin recognition.</text>
</comment>
<dbReference type="SUPFAM" id="SSF109998">
    <property type="entry name" value="Triger factor/SurA peptide-binding domain-like"/>
    <property type="match status" value="1"/>
</dbReference>
<dbReference type="NCBIfam" id="NF008038">
    <property type="entry name" value="PRK10770.1"/>
    <property type="match status" value="1"/>
</dbReference>
<dbReference type="SUPFAM" id="SSF54534">
    <property type="entry name" value="FKBP-like"/>
    <property type="match status" value="2"/>
</dbReference>
<dbReference type="EMBL" id="RKIT01000002">
    <property type="protein sequence ID" value="RSC19689.1"/>
    <property type="molecule type" value="Genomic_DNA"/>
</dbReference>
<reference evidence="9" key="1">
    <citation type="submission" date="2014-06" db="EMBL/GenBank/DDBJ databases">
        <authorList>
            <person name="Urmite Genomes Urmite Genomes"/>
        </authorList>
    </citation>
    <scope>NUCLEOTIDE SEQUENCE</scope>
</reference>
<evidence type="ECO:0000313" key="12">
    <source>
        <dbReference type="EMBL" id="VEB93215.1"/>
    </source>
</evidence>
<keyword evidence="6 7" id="KW-0413">Isomerase</keyword>
<accession>A0A078LLF6</accession>
<dbReference type="GO" id="GO:0043165">
    <property type="term" value="P:Gram-negative-bacterium-type cell outer membrane assembly"/>
    <property type="evidence" value="ECO:0007669"/>
    <property type="project" value="InterPro"/>
</dbReference>
<dbReference type="Proteomes" id="UP000807555">
    <property type="component" value="Unassembled WGS sequence"/>
</dbReference>
<keyword evidence="5 7" id="KW-0143">Chaperone</keyword>
<evidence type="ECO:0000313" key="11">
    <source>
        <dbReference type="EMBL" id="RSC19689.1"/>
    </source>
</evidence>
<dbReference type="FunFam" id="3.10.50.40:FF:000007">
    <property type="entry name" value="Chaperone SurA"/>
    <property type="match status" value="1"/>
</dbReference>
<evidence type="ECO:0000313" key="14">
    <source>
        <dbReference type="Proteomes" id="UP000282299"/>
    </source>
</evidence>
<protein>
    <recommendedName>
        <fullName evidence="7">Chaperone SurA</fullName>
    </recommendedName>
    <alternativeName>
        <fullName evidence="7">Peptidyl-prolyl cis-trans isomerase SurA</fullName>
        <shortName evidence="7">PPIase SurA</shortName>
        <ecNumber evidence="7">5.2.1.8</ecNumber>
    </alternativeName>
    <alternativeName>
        <fullName evidence="7">Rotamase SurA</fullName>
    </alternativeName>
</protein>
<dbReference type="Gene3D" id="3.10.50.40">
    <property type="match status" value="2"/>
</dbReference>
<dbReference type="InterPro" id="IPR023034">
    <property type="entry name" value="PPIase_SurA"/>
</dbReference>
<dbReference type="PROSITE" id="PS01096">
    <property type="entry name" value="PPIC_PPIASE_1"/>
    <property type="match status" value="1"/>
</dbReference>
<dbReference type="EC" id="5.2.1.8" evidence="7"/>
<keyword evidence="4 7" id="KW-0697">Rotamase</keyword>
<dbReference type="RefSeq" id="WP_047458976.1">
    <property type="nucleotide sequence ID" value="NZ_ABTEQQ020000002.1"/>
</dbReference>
<dbReference type="Gene3D" id="1.10.4030.10">
    <property type="entry name" value="Porin chaperone SurA, peptide-binding domain"/>
    <property type="match status" value="2"/>
</dbReference>
<dbReference type="Pfam" id="PF00639">
    <property type="entry name" value="Rotamase"/>
    <property type="match status" value="2"/>
</dbReference>
<dbReference type="InterPro" id="IPR027304">
    <property type="entry name" value="Trigger_fact/SurA_dom_sf"/>
</dbReference>
<name>A0A078LLF6_CITKO</name>
<gene>
    <name evidence="7 10" type="primary">surA</name>
    <name evidence="9" type="ORF">BN1086_03155</name>
    <name evidence="11" type="ORF">EGS84_23395</name>
    <name evidence="10" type="ORF">I5687_16970</name>
    <name evidence="12" type="ORF">NCTC11075_04091</name>
</gene>
<dbReference type="Pfam" id="PF09312">
    <property type="entry name" value="SurA_N"/>
    <property type="match status" value="1"/>
</dbReference>
<dbReference type="Proteomes" id="UP000282299">
    <property type="component" value="Unassembled WGS sequence"/>
</dbReference>
<dbReference type="InterPro" id="IPR050280">
    <property type="entry name" value="OMP_Chaperone_SurA"/>
</dbReference>
<reference evidence="11" key="2">
    <citation type="submission" date="2018-10" db="EMBL/GenBank/DDBJ databases">
        <title>FDA dAtabase for Regulatory Grade micrObial Sequences (FDA-ARGOS): Supporting development and validation of Infectious Disease Dx tests.</title>
        <authorList>
            <person name="Campos J."/>
            <person name="Goldberg B."/>
            <person name="Tallon L.J."/>
            <person name="Sadzewicz L."/>
            <person name="Zhao X."/>
            <person name="Vavikolanu K."/>
            <person name="Mehta A."/>
            <person name="Aluvathingal J."/>
            <person name="Nadendla S."/>
            <person name="Geyer C."/>
            <person name="Nandy P."/>
            <person name="Yan Y."/>
            <person name="Sichtig H."/>
        </authorList>
    </citation>
    <scope>NUCLEOTIDE SEQUENCE</scope>
    <source>
        <strain evidence="11">FDAARGOS_526</strain>
    </source>
</reference>
<dbReference type="EMBL" id="LR134204">
    <property type="protein sequence ID" value="VEB93215.1"/>
    <property type="molecule type" value="Genomic_DNA"/>
</dbReference>
<dbReference type="EMBL" id="LK931336">
    <property type="protein sequence ID" value="CDZ84964.1"/>
    <property type="molecule type" value="Genomic_DNA"/>
</dbReference>
<reference evidence="12 13" key="4">
    <citation type="submission" date="2018-12" db="EMBL/GenBank/DDBJ databases">
        <authorList>
            <consortium name="Pathogen Informatics"/>
        </authorList>
    </citation>
    <scope>NUCLEOTIDE SEQUENCE [LARGE SCALE GENOMIC DNA]</scope>
    <source>
        <strain evidence="12 13">NCTC11075</strain>
    </source>
</reference>
<dbReference type="PANTHER" id="PTHR47637">
    <property type="entry name" value="CHAPERONE SURA"/>
    <property type="match status" value="1"/>
</dbReference>
<dbReference type="GO" id="GO:0051082">
    <property type="term" value="F:unfolded protein binding"/>
    <property type="evidence" value="ECO:0007669"/>
    <property type="project" value="UniProtKB-UniRule"/>
</dbReference>
<evidence type="ECO:0000313" key="10">
    <source>
        <dbReference type="EMBL" id="MBJ9869646.1"/>
    </source>
</evidence>
<evidence type="ECO:0000313" key="13">
    <source>
        <dbReference type="Proteomes" id="UP000270272"/>
    </source>
</evidence>
<dbReference type="EMBL" id="JADVNV010000007">
    <property type="protein sequence ID" value="MBJ9869646.1"/>
    <property type="molecule type" value="Genomic_DNA"/>
</dbReference>
<dbReference type="PATRIC" id="fig|545.11.peg.1383"/>
<reference evidence="10" key="5">
    <citation type="submission" date="2020-11" db="EMBL/GenBank/DDBJ databases">
        <title>Enhanced detection system for hospital associated transmission using whole genome sequencing surveillance.</title>
        <authorList>
            <person name="Harrison L.H."/>
            <person name="Van Tyne D."/>
            <person name="Marsh J.W."/>
            <person name="Griffith M.P."/>
            <person name="Snyder D.J."/>
            <person name="Cooper V.S."/>
            <person name="Mustapha M."/>
        </authorList>
    </citation>
    <scope>NUCLEOTIDE SEQUENCE</scope>
    <source>
        <strain evidence="10">CB00014</strain>
    </source>
</reference>
<dbReference type="InterPro" id="IPR046357">
    <property type="entry name" value="PPIase_dom_sf"/>
</dbReference>
<dbReference type="PROSITE" id="PS50198">
    <property type="entry name" value="PPIC_PPIASE_2"/>
    <property type="match status" value="2"/>
</dbReference>
<keyword evidence="2 7" id="KW-0677">Repeat</keyword>
<feature type="domain" description="PpiC" evidence="8">
    <location>
        <begin position="282"/>
        <end position="382"/>
    </location>
</feature>
<keyword evidence="3 7" id="KW-0574">Periplasm</keyword>
<dbReference type="PANTHER" id="PTHR47637:SF1">
    <property type="entry name" value="CHAPERONE SURA"/>
    <property type="match status" value="1"/>
</dbReference>
<evidence type="ECO:0000256" key="1">
    <source>
        <dbReference type="ARBA" id="ARBA00022729"/>
    </source>
</evidence>
<reference evidence="14" key="3">
    <citation type="submission" date="2018-10" db="EMBL/GenBank/DDBJ databases">
        <title>FDA dAtabase for Regulatory Grade micrObial Sequences (FDA-ARGOS): Supporting development and validation of Infectious Disease Dx tests.</title>
        <authorList>
            <person name="Goldberg B."/>
            <person name="Campos J."/>
            <person name="Tallon L."/>
            <person name="Sadzewicz L."/>
            <person name="Zhao X."/>
            <person name="Vavikolanu K."/>
            <person name="Mehta A."/>
            <person name="Aluvathingal J."/>
            <person name="Nadendla S."/>
            <person name="Geyer C."/>
            <person name="Nandy P."/>
            <person name="Yan Y."/>
            <person name="Sichtig H."/>
        </authorList>
    </citation>
    <scope>NUCLEOTIDE SEQUENCE [LARGE SCALE GENOMIC DNA]</scope>
    <source>
        <strain evidence="14">FDAARGOS_526</strain>
    </source>
</reference>
<dbReference type="GO" id="GO:0030288">
    <property type="term" value="C:outer membrane-bounded periplasmic space"/>
    <property type="evidence" value="ECO:0007669"/>
    <property type="project" value="InterPro"/>
</dbReference>
<organism evidence="9">
    <name type="scientific">Citrobacter koseri</name>
    <name type="common">Citrobacter diversus</name>
    <dbReference type="NCBI Taxonomy" id="545"/>
    <lineage>
        <taxon>Bacteria</taxon>
        <taxon>Pseudomonadati</taxon>
        <taxon>Pseudomonadota</taxon>
        <taxon>Gammaproteobacteria</taxon>
        <taxon>Enterobacterales</taxon>
        <taxon>Enterobacteriaceae</taxon>
        <taxon>Citrobacter</taxon>
    </lineage>
</organism>
<feature type="chain" id="PRO_5015009911" description="Chaperone SurA" evidence="7">
    <location>
        <begin position="21"/>
        <end position="428"/>
    </location>
</feature>